<name>A0A517U6M9_9BACT</name>
<keyword evidence="3" id="KW-1185">Reference proteome</keyword>
<accession>A0A517U6M9</accession>
<feature type="transmembrane region" description="Helical" evidence="1">
    <location>
        <begin position="130"/>
        <end position="150"/>
    </location>
</feature>
<feature type="transmembrane region" description="Helical" evidence="1">
    <location>
        <begin position="24"/>
        <end position="47"/>
    </location>
</feature>
<keyword evidence="1" id="KW-0472">Membrane</keyword>
<dbReference type="EMBL" id="CP036339">
    <property type="protein sequence ID" value="QDT76287.1"/>
    <property type="molecule type" value="Genomic_DNA"/>
</dbReference>
<gene>
    <name evidence="2" type="ORF">I41_55370</name>
</gene>
<sequence length="224" mass="25139">MALNDYIDGIPAAYRSSNSAADMLRISVVQTVACGGMIAITLLGIGWKWRNKRWRWPPGLWLAAYGMVEFVDQFVKTLPYWLSDHVDHSVHHIPIYRDFAYELTGAAALGWIAIRTPFPRRWRAAFGMLALRWLLYATCAGGLIISTFFPPSEPQAVGDWYWNIASAARYAYFAGVAAVIVAAIFDLCRSGRQGWAHWAGVLLWLLYVLAINVIPSVLASYGYF</sequence>
<feature type="transmembrane region" description="Helical" evidence="1">
    <location>
        <begin position="170"/>
        <end position="188"/>
    </location>
</feature>
<keyword evidence="1" id="KW-1133">Transmembrane helix</keyword>
<evidence type="ECO:0000313" key="2">
    <source>
        <dbReference type="EMBL" id="QDT76287.1"/>
    </source>
</evidence>
<dbReference type="AlphaFoldDB" id="A0A517U6M9"/>
<evidence type="ECO:0000256" key="1">
    <source>
        <dbReference type="SAM" id="Phobius"/>
    </source>
</evidence>
<keyword evidence="1" id="KW-0812">Transmembrane</keyword>
<feature type="transmembrane region" description="Helical" evidence="1">
    <location>
        <begin position="200"/>
        <end position="223"/>
    </location>
</feature>
<protein>
    <submittedName>
        <fullName evidence="2">Uncharacterized protein</fullName>
    </submittedName>
</protein>
<proteinExistence type="predicted"/>
<dbReference type="KEGG" id="llh:I41_55370"/>
<dbReference type="Proteomes" id="UP000317909">
    <property type="component" value="Chromosome"/>
</dbReference>
<evidence type="ECO:0000313" key="3">
    <source>
        <dbReference type="Proteomes" id="UP000317909"/>
    </source>
</evidence>
<organism evidence="2 3">
    <name type="scientific">Lacipirellula limnantheis</name>
    <dbReference type="NCBI Taxonomy" id="2528024"/>
    <lineage>
        <taxon>Bacteria</taxon>
        <taxon>Pseudomonadati</taxon>
        <taxon>Planctomycetota</taxon>
        <taxon>Planctomycetia</taxon>
        <taxon>Pirellulales</taxon>
        <taxon>Lacipirellulaceae</taxon>
        <taxon>Lacipirellula</taxon>
    </lineage>
</organism>
<reference evidence="2 3" key="1">
    <citation type="submission" date="2019-02" db="EMBL/GenBank/DDBJ databases">
        <title>Deep-cultivation of Planctomycetes and their phenomic and genomic characterization uncovers novel biology.</title>
        <authorList>
            <person name="Wiegand S."/>
            <person name="Jogler M."/>
            <person name="Boedeker C."/>
            <person name="Pinto D."/>
            <person name="Vollmers J."/>
            <person name="Rivas-Marin E."/>
            <person name="Kohn T."/>
            <person name="Peeters S.H."/>
            <person name="Heuer A."/>
            <person name="Rast P."/>
            <person name="Oberbeckmann S."/>
            <person name="Bunk B."/>
            <person name="Jeske O."/>
            <person name="Meyerdierks A."/>
            <person name="Storesund J.E."/>
            <person name="Kallscheuer N."/>
            <person name="Luecker S."/>
            <person name="Lage O.M."/>
            <person name="Pohl T."/>
            <person name="Merkel B.J."/>
            <person name="Hornburger P."/>
            <person name="Mueller R.-W."/>
            <person name="Bruemmer F."/>
            <person name="Labrenz M."/>
            <person name="Spormann A.M."/>
            <person name="Op den Camp H."/>
            <person name="Overmann J."/>
            <person name="Amann R."/>
            <person name="Jetten M.S.M."/>
            <person name="Mascher T."/>
            <person name="Medema M.H."/>
            <person name="Devos D.P."/>
            <person name="Kaster A.-K."/>
            <person name="Ovreas L."/>
            <person name="Rohde M."/>
            <person name="Galperin M.Y."/>
            <person name="Jogler C."/>
        </authorList>
    </citation>
    <scope>NUCLEOTIDE SEQUENCE [LARGE SCALE GENOMIC DNA]</scope>
    <source>
        <strain evidence="2 3">I41</strain>
    </source>
</reference>